<feature type="compositionally biased region" description="Low complexity" evidence="16">
    <location>
        <begin position="963"/>
        <end position="977"/>
    </location>
</feature>
<dbReference type="PANTHER" id="PTHR44170:SF33">
    <property type="entry name" value="BROTHER OF IHOG, ISOFORM G-RELATED"/>
    <property type="match status" value="1"/>
</dbReference>
<gene>
    <name evidence="20" type="ORF">AaeL_AAEL008827</name>
</gene>
<proteinExistence type="inferred from homology"/>
<dbReference type="OMA" id="KQTSDMC"/>
<dbReference type="InterPro" id="IPR036179">
    <property type="entry name" value="Ig-like_dom_sf"/>
</dbReference>
<feature type="domain" description="Ig-like" evidence="18">
    <location>
        <begin position="312"/>
        <end position="396"/>
    </location>
</feature>
<dbReference type="PROSITE" id="PS50835">
    <property type="entry name" value="IG_LIKE"/>
    <property type="match status" value="3"/>
</dbReference>
<evidence type="ECO:0000256" key="7">
    <source>
        <dbReference type="ARBA" id="ARBA00022989"/>
    </source>
</evidence>
<organism evidence="20 21">
    <name type="scientific">Aedes aegypti</name>
    <name type="common">Yellowfever mosquito</name>
    <name type="synonym">Culex aegypti</name>
    <dbReference type="NCBI Taxonomy" id="7159"/>
    <lineage>
        <taxon>Eukaryota</taxon>
        <taxon>Metazoa</taxon>
        <taxon>Ecdysozoa</taxon>
        <taxon>Arthropoda</taxon>
        <taxon>Hexapoda</taxon>
        <taxon>Insecta</taxon>
        <taxon>Pterygota</taxon>
        <taxon>Neoptera</taxon>
        <taxon>Endopterygota</taxon>
        <taxon>Diptera</taxon>
        <taxon>Nematocera</taxon>
        <taxon>Culicoidea</taxon>
        <taxon>Culicidae</taxon>
        <taxon>Culicinae</taxon>
        <taxon>Aedini</taxon>
        <taxon>Aedes</taxon>
        <taxon>Stegomyia</taxon>
    </lineage>
</organism>
<evidence type="ECO:0000256" key="14">
    <source>
        <dbReference type="ARBA" id="ARBA00038530"/>
    </source>
</evidence>
<evidence type="ECO:0000259" key="18">
    <source>
        <dbReference type="PROSITE" id="PS50835"/>
    </source>
</evidence>
<feature type="transmembrane region" description="Helical" evidence="17">
    <location>
        <begin position="45"/>
        <end position="71"/>
    </location>
</feature>
<evidence type="ECO:0000256" key="1">
    <source>
        <dbReference type="ARBA" id="ARBA00004479"/>
    </source>
</evidence>
<keyword evidence="8 17" id="KW-0472">Membrane</keyword>
<evidence type="ECO:0000256" key="17">
    <source>
        <dbReference type="SAM" id="Phobius"/>
    </source>
</evidence>
<keyword evidence="6" id="KW-0654">Proteoglycan</keyword>
<dbReference type="SUPFAM" id="SSF48726">
    <property type="entry name" value="Immunoglobulin"/>
    <property type="match status" value="3"/>
</dbReference>
<dbReference type="GO" id="GO:0007399">
    <property type="term" value="P:nervous system development"/>
    <property type="evidence" value="ECO:0007669"/>
    <property type="project" value="TreeGrafter"/>
</dbReference>
<dbReference type="VEuPathDB" id="VectorBase:AAEL008827"/>
<dbReference type="SMART" id="SM00408">
    <property type="entry name" value="IGc2"/>
    <property type="match status" value="3"/>
</dbReference>
<dbReference type="EMBL" id="CH477536">
    <property type="protein sequence ID" value="EAT39367.1"/>
    <property type="molecule type" value="Genomic_DNA"/>
</dbReference>
<dbReference type="Pfam" id="PF00041">
    <property type="entry name" value="fn3"/>
    <property type="match status" value="2"/>
</dbReference>
<evidence type="ECO:0000256" key="3">
    <source>
        <dbReference type="ARBA" id="ARBA00022692"/>
    </source>
</evidence>
<dbReference type="PROSITE" id="PS50853">
    <property type="entry name" value="FN3"/>
    <property type="match status" value="2"/>
</dbReference>
<evidence type="ECO:0000256" key="6">
    <source>
        <dbReference type="ARBA" id="ARBA00022974"/>
    </source>
</evidence>
<feature type="region of interest" description="Disordered" evidence="16">
    <location>
        <begin position="809"/>
        <end position="846"/>
    </location>
</feature>
<evidence type="ECO:0000313" key="21">
    <source>
        <dbReference type="Proteomes" id="UP000682892"/>
    </source>
</evidence>
<dbReference type="Pfam" id="PF13927">
    <property type="entry name" value="Ig_3"/>
    <property type="match status" value="2"/>
</dbReference>
<feature type="region of interest" description="Disordered" evidence="16">
    <location>
        <begin position="1"/>
        <end position="33"/>
    </location>
</feature>
<keyword evidence="11" id="KW-0393">Immunoglobulin domain</keyword>
<feature type="compositionally biased region" description="Low complexity" evidence="16">
    <location>
        <begin position="80"/>
        <end position="106"/>
    </location>
</feature>
<evidence type="ECO:0000256" key="16">
    <source>
        <dbReference type="SAM" id="MobiDB-lite"/>
    </source>
</evidence>
<feature type="region of interest" description="Disordered" evidence="16">
    <location>
        <begin position="489"/>
        <end position="533"/>
    </location>
</feature>
<feature type="region of interest" description="Disordered" evidence="16">
    <location>
        <begin position="79"/>
        <end position="106"/>
    </location>
</feature>
<keyword evidence="10" id="KW-0325">Glycoprotein</keyword>
<evidence type="ECO:0000256" key="13">
    <source>
        <dbReference type="ARBA" id="ARBA00038144"/>
    </source>
</evidence>
<evidence type="ECO:0000256" key="5">
    <source>
        <dbReference type="ARBA" id="ARBA00022737"/>
    </source>
</evidence>
<dbReference type="InterPro" id="IPR003961">
    <property type="entry name" value="FN3_dom"/>
</dbReference>
<dbReference type="InterPro" id="IPR013783">
    <property type="entry name" value="Ig-like_fold"/>
</dbReference>
<feature type="domain" description="Ig-like" evidence="18">
    <location>
        <begin position="401"/>
        <end position="485"/>
    </location>
</feature>
<dbReference type="SMART" id="SM00409">
    <property type="entry name" value="IG"/>
    <property type="match status" value="3"/>
</dbReference>
<dbReference type="SUPFAM" id="SSF49265">
    <property type="entry name" value="Fibronectin type III"/>
    <property type="match status" value="1"/>
</dbReference>
<dbReference type="PaxDb" id="7159-AAEL008827-PA"/>
<feature type="region of interest" description="Disordered" evidence="16">
    <location>
        <begin position="953"/>
        <end position="985"/>
    </location>
</feature>
<dbReference type="HOGENOM" id="CLU_004633_1_0_1"/>
<keyword evidence="9" id="KW-1015">Disulfide bond</keyword>
<dbReference type="STRING" id="7159.Q16XM4"/>
<feature type="domain" description="Ig-like" evidence="18">
    <location>
        <begin position="203"/>
        <end position="301"/>
    </location>
</feature>
<dbReference type="SMART" id="SM00060">
    <property type="entry name" value="FN3"/>
    <property type="match status" value="2"/>
</dbReference>
<evidence type="ECO:0000256" key="15">
    <source>
        <dbReference type="ARBA" id="ARBA00041099"/>
    </source>
</evidence>
<keyword evidence="5" id="KW-0677">Repeat</keyword>
<feature type="compositionally biased region" description="Basic and acidic residues" evidence="16">
    <location>
        <begin position="1"/>
        <end position="11"/>
    </location>
</feature>
<protein>
    <recommendedName>
        <fullName evidence="15">Interference hedgehog</fullName>
    </recommendedName>
</protein>
<feature type="compositionally biased region" description="Basic residues" evidence="16">
    <location>
        <begin position="515"/>
        <end position="526"/>
    </location>
</feature>
<keyword evidence="4" id="KW-0732">Signal</keyword>
<evidence type="ECO:0000256" key="4">
    <source>
        <dbReference type="ARBA" id="ARBA00022729"/>
    </source>
</evidence>
<evidence type="ECO:0000313" key="20">
    <source>
        <dbReference type="EMBL" id="EAT39367.1"/>
    </source>
</evidence>
<evidence type="ECO:0000256" key="8">
    <source>
        <dbReference type="ARBA" id="ARBA00023136"/>
    </source>
</evidence>
<feature type="domain" description="Fibronectin type-III" evidence="19">
    <location>
        <begin position="529"/>
        <end position="631"/>
    </location>
</feature>
<dbReference type="Proteomes" id="UP000682892">
    <property type="component" value="Chromosome 1"/>
</dbReference>
<comment type="function">
    <text evidence="12">Mediates response to the active Hedgehog (Hh) protein signal in embryos, functioning upstream or at the level of patched (ptc).</text>
</comment>
<feature type="domain" description="Fibronectin type-III" evidence="19">
    <location>
        <begin position="642"/>
        <end position="736"/>
    </location>
</feature>
<comment type="subcellular location">
    <subcellularLocation>
        <location evidence="1">Membrane</location>
        <topology evidence="1">Single-pass type I membrane protein</topology>
    </subcellularLocation>
</comment>
<keyword evidence="3 17" id="KW-0812">Transmembrane</keyword>
<dbReference type="Pfam" id="PF13895">
    <property type="entry name" value="Ig_2"/>
    <property type="match status" value="1"/>
</dbReference>
<keyword evidence="2" id="KW-0358">Heparin-binding</keyword>
<reference evidence="20" key="1">
    <citation type="submission" date="2005-10" db="EMBL/GenBank/DDBJ databases">
        <authorList>
            <person name="Loftus B.J."/>
            <person name="Nene V.M."/>
            <person name="Hannick L.I."/>
            <person name="Bidwell S."/>
            <person name="Haas B."/>
            <person name="Amedeo P."/>
            <person name="Orvis J."/>
            <person name="Wortman J.R."/>
            <person name="White O.R."/>
            <person name="Salzberg S."/>
            <person name="Shumway M."/>
            <person name="Koo H."/>
            <person name="Zhao Y."/>
            <person name="Holmes M."/>
            <person name="Miller J."/>
            <person name="Schatz M."/>
            <person name="Pop M."/>
            <person name="Pai G."/>
            <person name="Utterback T."/>
            <person name="Rogers Y.-H."/>
            <person name="Kravitz S."/>
            <person name="Fraser C.M."/>
        </authorList>
    </citation>
    <scope>NUCLEOTIDE SEQUENCE</scope>
    <source>
        <strain evidence="20">Liverpool</strain>
    </source>
</reference>
<dbReference type="InterPro" id="IPR007110">
    <property type="entry name" value="Ig-like_dom"/>
</dbReference>
<evidence type="ECO:0000256" key="12">
    <source>
        <dbReference type="ARBA" id="ARBA00037573"/>
    </source>
</evidence>
<keyword evidence="7 17" id="KW-1133">Transmembrane helix</keyword>
<dbReference type="InterPro" id="IPR003599">
    <property type="entry name" value="Ig_sub"/>
</dbReference>
<comment type="subunit">
    <text evidence="14">Homodimer. Heterotetramer; 2 iHog chains bind 2 hh chains when facilitated by heparin, heparin is required to promote high-affinity interactions between hh and iHog.</text>
</comment>
<reference evidence="20" key="3">
    <citation type="submission" date="2012-09" db="EMBL/GenBank/DDBJ databases">
        <authorList>
            <consortium name="VectorBase"/>
        </authorList>
    </citation>
    <scope>NUCLEOTIDE SEQUENCE</scope>
    <source>
        <strain evidence="20">Liverpool</strain>
    </source>
</reference>
<feature type="transmembrane region" description="Helical" evidence="17">
    <location>
        <begin position="762"/>
        <end position="787"/>
    </location>
</feature>
<dbReference type="GO" id="GO:0098609">
    <property type="term" value="P:cell-cell adhesion"/>
    <property type="evidence" value="ECO:0007669"/>
    <property type="project" value="TreeGrafter"/>
</dbReference>
<accession>Q16XM4</accession>
<evidence type="ECO:0000256" key="9">
    <source>
        <dbReference type="ARBA" id="ARBA00023157"/>
    </source>
</evidence>
<dbReference type="PANTHER" id="PTHR44170">
    <property type="entry name" value="PROTEIN SIDEKICK"/>
    <property type="match status" value="1"/>
</dbReference>
<dbReference type="InterPro" id="IPR003598">
    <property type="entry name" value="Ig_sub2"/>
</dbReference>
<dbReference type="InterPro" id="IPR036116">
    <property type="entry name" value="FN3_sf"/>
</dbReference>
<dbReference type="CDD" id="cd00063">
    <property type="entry name" value="FN3"/>
    <property type="match status" value="2"/>
</dbReference>
<comment type="similarity">
    <text evidence="13">Belongs to the immunoglobulin superfamily. IHOG family.</text>
</comment>
<dbReference type="CDD" id="cd00096">
    <property type="entry name" value="Ig"/>
    <property type="match status" value="1"/>
</dbReference>
<evidence type="ECO:0000256" key="11">
    <source>
        <dbReference type="ARBA" id="ARBA00023319"/>
    </source>
</evidence>
<name>Q16XM4_AEDAE</name>
<evidence type="ECO:0000256" key="10">
    <source>
        <dbReference type="ARBA" id="ARBA00023180"/>
    </source>
</evidence>
<dbReference type="AlphaFoldDB" id="Q16XM4"/>
<dbReference type="Gene3D" id="2.60.40.10">
    <property type="entry name" value="Immunoglobulins"/>
    <property type="match status" value="6"/>
</dbReference>
<sequence length="1019" mass="110320">MFGTSIEDRLSETMATHKAGRVTEGSEGCHGTAPHRRHYFRRRPAAISMASHCSLLLAALVVISCPLLAVVKAMPHSSHHSSVSLPGAESSSSSSSGSSSSNSGSTKSLGVYMIRSPESTTAPAGDEVLFECELNLIPERLEWRFRPQDAAGSRDDYVYLNRNGHNVTTIEGNSKLHVYVNSKTIGEYQCVAWFGASVIASIPARLTLASISLESSISSNYGSLRSSSRNSIIIKCGEVVSNPPAIWSYYKDEMAIPTNVPQLPTGGLILSQITPQDSGTYRCSAINSITGNELKMPQKTTILVESTPRSPPKAIYKPQNVSVTPGATALLECPGVALPIPRASWFRRDGQSLTDRSQVLPYGLQITDVTSDDQGEYVCRLENGIEPSLIHTVKLTVLEAPKIIEPPRSTLTNESESLELECIAKGSPTPDIYWMINGDYTKWDRLIKSNGSKLFIKAVEKKHAGIVQCFAKNEVGEVSESNLLQVNPKQIPGGVETAPLGSVPTGPKGNEHNGKRPKGGKKHKHLMIPPSRPNITRLSDESVMVRWSVPSSDGLPIRFFKVQYRMIGDPSRNIARTQWMTENDDISPFTRSYEVNGLKSDHFYRFRIVAVYSNNDNKEGAASGKFHLQRGSQLGPKNHLLAPTLTRTESVSQHAIVLHWQFPQHLPQPIDGFYVYYRPATTAGEYSKATVDTPTARHFKIDHLEPGTSYEFKLQSFTAAAASDFSSIWTGKTLKPPTVTPVNPSVNSASEVNDGTGEVPNYVYMGVGGFVLILGGIVLLCCCCVACRKKRGPGADETDAKSHIQVEQNGFPGAVSNGGPRSHHHKSRNGISARMNITPNPLAQDGDKNRNVMELRFLPTKPPRATAALPVGGVGEGDGELVDDISGGAVGQEHMMLASMPHRRTLERSMRNLQHGQHVNGLDQQQKMMLEGDCGVTTTVGAGVGIVLGSRNNSSIRRGRRGSGSVPGSPRVGRGPSAELLQHNRSPMPIRAAASGVKRAARLGRAENMSSGSLNSIEV</sequence>
<evidence type="ECO:0000256" key="2">
    <source>
        <dbReference type="ARBA" id="ARBA00022674"/>
    </source>
</evidence>
<reference evidence="20" key="2">
    <citation type="journal article" date="2007" name="Science">
        <title>Genome sequence of Aedes aegypti, a major arbovirus vector.</title>
        <authorList>
            <person name="Nene V."/>
            <person name="Wortman J.R."/>
            <person name="Lawson D."/>
            <person name="Haas B."/>
            <person name="Kodira C."/>
            <person name="Tu Z.J."/>
            <person name="Loftus B."/>
            <person name="Xi Z."/>
            <person name="Megy K."/>
            <person name="Grabherr M."/>
            <person name="Ren Q."/>
            <person name="Zdobnov E.M."/>
            <person name="Lobo N.F."/>
            <person name="Campbell K.S."/>
            <person name="Brown S.E."/>
            <person name="Bonaldo M.F."/>
            <person name="Zhu J."/>
            <person name="Sinkins S.P."/>
            <person name="Hogenkamp D.G."/>
            <person name="Amedeo P."/>
            <person name="Arensburger P."/>
            <person name="Atkinson P.W."/>
            <person name="Bidwell S."/>
            <person name="Biedler J."/>
            <person name="Birney E."/>
            <person name="Bruggner R.V."/>
            <person name="Costas J."/>
            <person name="Coy M.R."/>
            <person name="Crabtree J."/>
            <person name="Crawford M."/>
            <person name="Debruyn B."/>
            <person name="Decaprio D."/>
            <person name="Eiglmeier K."/>
            <person name="Eisenstadt E."/>
            <person name="El-Dorry H."/>
            <person name="Gelbart W.M."/>
            <person name="Gomes S.L."/>
            <person name="Hammond M."/>
            <person name="Hannick L.I."/>
            <person name="Hogan J.R."/>
            <person name="Holmes M.H."/>
            <person name="Jaffe D."/>
            <person name="Johnston J.S."/>
            <person name="Kennedy R.C."/>
            <person name="Koo H."/>
            <person name="Kravitz S."/>
            <person name="Kriventseva E.V."/>
            <person name="Kulp D."/>
            <person name="Labutti K."/>
            <person name="Lee E."/>
            <person name="Li S."/>
            <person name="Lovin D.D."/>
            <person name="Mao C."/>
            <person name="Mauceli E."/>
            <person name="Menck C.F."/>
            <person name="Miller J.R."/>
            <person name="Montgomery P."/>
            <person name="Mori A."/>
            <person name="Nascimento A.L."/>
            <person name="Naveira H.F."/>
            <person name="Nusbaum C."/>
            <person name="O'leary S."/>
            <person name="Orvis J."/>
            <person name="Pertea M."/>
            <person name="Quesneville H."/>
            <person name="Reidenbach K.R."/>
            <person name="Rogers Y.H."/>
            <person name="Roth C.W."/>
            <person name="Schneider J.R."/>
            <person name="Schatz M."/>
            <person name="Shumway M."/>
            <person name="Stanke M."/>
            <person name="Stinson E.O."/>
            <person name="Tubio J.M."/>
            <person name="Vanzee J.P."/>
            <person name="Verjovski-Almeida S."/>
            <person name="Werner D."/>
            <person name="White O."/>
            <person name="Wyder S."/>
            <person name="Zeng Q."/>
            <person name="Zhao Q."/>
            <person name="Zhao Y."/>
            <person name="Hill C.A."/>
            <person name="Raikhel A.S."/>
            <person name="Soares M.B."/>
            <person name="Knudson D.L."/>
            <person name="Lee N.H."/>
            <person name="Galagan J."/>
            <person name="Salzberg S.L."/>
            <person name="Paulsen I.T."/>
            <person name="Dimopoulos G."/>
            <person name="Collins F.H."/>
            <person name="Birren B."/>
            <person name="Fraser-Liggett C.M."/>
            <person name="Severson D.W."/>
        </authorList>
    </citation>
    <scope>NUCLEOTIDE SEQUENCE [LARGE SCALE GENOMIC DNA]</scope>
    <source>
        <strain evidence="20">Liverpool</strain>
    </source>
</reference>
<dbReference type="eggNOG" id="ENOG502QSGM">
    <property type="taxonomic scope" value="Eukaryota"/>
</dbReference>
<evidence type="ECO:0000259" key="19">
    <source>
        <dbReference type="PROSITE" id="PS50853"/>
    </source>
</evidence>
<dbReference type="PhylomeDB" id="Q16XM4"/>